<sequence>MEFIWPCAYESNILRRSFTVVTQTGVQWHNLGSPQPPPSGFKQFSCLTLPSSWDYRHAPPCPANVCIFSRDGVSPR</sequence>
<dbReference type="Proteomes" id="UP000008225">
    <property type="component" value="Chromosome 15"/>
</dbReference>
<accession>A0A8I3XC26</accession>
<reference evidence="1" key="3">
    <citation type="submission" date="2025-09" db="UniProtKB">
        <authorList>
            <consortium name="Ensembl"/>
        </authorList>
    </citation>
    <scope>IDENTIFICATION</scope>
</reference>
<dbReference type="PANTHER" id="PTHR46254">
    <property type="entry name" value="PROTEIN GVQW1-RELATED"/>
    <property type="match status" value="1"/>
</dbReference>
<evidence type="ECO:0000313" key="1">
    <source>
        <dbReference type="Ensembl" id="ENSCJAP00000092638.1"/>
    </source>
</evidence>
<protein>
    <submittedName>
        <fullName evidence="1">Uncharacterized protein</fullName>
    </submittedName>
</protein>
<proteinExistence type="predicted"/>
<dbReference type="Ensembl" id="ENSCJAT00000121440.1">
    <property type="protein sequence ID" value="ENSCJAP00000092638.1"/>
    <property type="gene ID" value="ENSCJAG00000079349.1"/>
</dbReference>
<name>A0A8I3XC26_CALJA</name>
<dbReference type="GeneTree" id="ENSGT00940000161627"/>
<evidence type="ECO:0000313" key="2">
    <source>
        <dbReference type="Proteomes" id="UP000008225"/>
    </source>
</evidence>
<dbReference type="AlphaFoldDB" id="A0A8I3XC26"/>
<reference evidence="1 2" key="1">
    <citation type="submission" date="2009-03" db="EMBL/GenBank/DDBJ databases">
        <authorList>
            <person name="Warren W."/>
            <person name="Ye L."/>
            <person name="Minx P."/>
            <person name="Worley K."/>
            <person name="Gibbs R."/>
            <person name="Wilson R.K."/>
        </authorList>
    </citation>
    <scope>NUCLEOTIDE SEQUENCE [LARGE SCALE GENOMIC DNA]</scope>
</reference>
<organism evidence="1 2">
    <name type="scientific">Callithrix jacchus</name>
    <name type="common">White-tufted-ear marmoset</name>
    <name type="synonym">Simia Jacchus</name>
    <dbReference type="NCBI Taxonomy" id="9483"/>
    <lineage>
        <taxon>Eukaryota</taxon>
        <taxon>Metazoa</taxon>
        <taxon>Chordata</taxon>
        <taxon>Craniata</taxon>
        <taxon>Vertebrata</taxon>
        <taxon>Euteleostomi</taxon>
        <taxon>Mammalia</taxon>
        <taxon>Eutheria</taxon>
        <taxon>Euarchontoglires</taxon>
        <taxon>Primates</taxon>
        <taxon>Haplorrhini</taxon>
        <taxon>Platyrrhini</taxon>
        <taxon>Cebidae</taxon>
        <taxon>Callitrichinae</taxon>
        <taxon>Callithrix</taxon>
        <taxon>Callithrix</taxon>
    </lineage>
</organism>
<keyword evidence="2" id="KW-1185">Reference proteome</keyword>
<reference evidence="1" key="2">
    <citation type="submission" date="2025-08" db="UniProtKB">
        <authorList>
            <consortium name="Ensembl"/>
        </authorList>
    </citation>
    <scope>IDENTIFICATION</scope>
</reference>